<protein>
    <submittedName>
        <fullName evidence="2">Class I SAM-dependent methyltransferase</fullName>
        <ecNumber evidence="2">2.1.1.-</ecNumber>
    </submittedName>
</protein>
<comment type="caution">
    <text evidence="2">The sequence shown here is derived from an EMBL/GenBank/DDBJ whole genome shotgun (WGS) entry which is preliminary data.</text>
</comment>
<keyword evidence="2" id="KW-0808">Transferase</keyword>
<sequence length="298" mass="33404">MPIAKETIWERFLAPLIRPLIDEKGLQSFYDSVDWEAEADRFRQPNLEYPEYYSSQNFHGVKGGYLNPGASVSYDPVTQYVLPPNETWIRQGLIDRLCGKPRRILDLGCGTGSTTVLLKQAFPEAEVIGLDLSPYMLFMGDRKAKQAGLRIQWRHGNAEHTGFPDASFDVVTASLLFHETPPAVSQAILRESFRLLVPGGQVLILDGNQKTLRHTEWLTEIFEEPYIKAYASGNVDAWMGAAGFEAVETYEHWWVNQISRGIKPIPGVEINATKPSYQQVEADFSGIPAPAFNTHASC</sequence>
<proteinExistence type="predicted"/>
<dbReference type="Pfam" id="PF13649">
    <property type="entry name" value="Methyltransf_25"/>
    <property type="match status" value="1"/>
</dbReference>
<evidence type="ECO:0000313" key="2">
    <source>
        <dbReference type="EMBL" id="MFB2834019.1"/>
    </source>
</evidence>
<dbReference type="PANTHER" id="PTHR42912:SF80">
    <property type="entry name" value="METHYLTRANSFERASE DOMAIN-CONTAINING PROTEIN"/>
    <property type="match status" value="1"/>
</dbReference>
<dbReference type="EC" id="2.1.1.-" evidence="2"/>
<evidence type="ECO:0000259" key="1">
    <source>
        <dbReference type="Pfam" id="PF13649"/>
    </source>
</evidence>
<gene>
    <name evidence="2" type="ORF">ACE1CA_05750</name>
</gene>
<name>A0ABV4WG28_9CYAN</name>
<dbReference type="InterPro" id="IPR029063">
    <property type="entry name" value="SAM-dependent_MTases_sf"/>
</dbReference>
<dbReference type="EMBL" id="JBHFNT010000049">
    <property type="protein sequence ID" value="MFB2834019.1"/>
    <property type="molecule type" value="Genomic_DNA"/>
</dbReference>
<dbReference type="InterPro" id="IPR050508">
    <property type="entry name" value="Methyltransf_Superfamily"/>
</dbReference>
<dbReference type="PANTHER" id="PTHR42912">
    <property type="entry name" value="METHYLTRANSFERASE"/>
    <property type="match status" value="1"/>
</dbReference>
<dbReference type="Gene3D" id="3.40.50.150">
    <property type="entry name" value="Vaccinia Virus protein VP39"/>
    <property type="match status" value="1"/>
</dbReference>
<dbReference type="InterPro" id="IPR041698">
    <property type="entry name" value="Methyltransf_25"/>
</dbReference>
<dbReference type="GO" id="GO:0008168">
    <property type="term" value="F:methyltransferase activity"/>
    <property type="evidence" value="ECO:0007669"/>
    <property type="project" value="UniProtKB-KW"/>
</dbReference>
<dbReference type="RefSeq" id="WP_413276474.1">
    <property type="nucleotide sequence ID" value="NZ_JBHFNT010000049.1"/>
</dbReference>
<reference evidence="2 3" key="1">
    <citation type="submission" date="2024-09" db="EMBL/GenBank/DDBJ databases">
        <title>Floridaenema gen nov. (Aerosakkonemataceae, Aerosakkonematales ord. nov., Cyanobacteria) from benthic tropical and subtropical fresh waters, with the description of four new species.</title>
        <authorList>
            <person name="Moretto J.A."/>
            <person name="Berthold D.E."/>
            <person name="Lefler F.W."/>
            <person name="Huang I.-S."/>
            <person name="Laughinghouse H. IV."/>
        </authorList>
    </citation>
    <scope>NUCLEOTIDE SEQUENCE [LARGE SCALE GENOMIC DNA]</scope>
    <source>
        <strain evidence="2 3">BLCC-F167</strain>
    </source>
</reference>
<dbReference type="CDD" id="cd02440">
    <property type="entry name" value="AdoMet_MTases"/>
    <property type="match status" value="1"/>
</dbReference>
<organism evidence="2 3">
    <name type="scientific">Floridaenema evergladense BLCC-F167</name>
    <dbReference type="NCBI Taxonomy" id="3153639"/>
    <lineage>
        <taxon>Bacteria</taxon>
        <taxon>Bacillati</taxon>
        <taxon>Cyanobacteriota</taxon>
        <taxon>Cyanophyceae</taxon>
        <taxon>Oscillatoriophycideae</taxon>
        <taxon>Aerosakkonematales</taxon>
        <taxon>Aerosakkonemataceae</taxon>
        <taxon>Floridanema</taxon>
        <taxon>Floridanema evergladense</taxon>
    </lineage>
</organism>
<dbReference type="Proteomes" id="UP001576780">
    <property type="component" value="Unassembled WGS sequence"/>
</dbReference>
<dbReference type="GO" id="GO:0032259">
    <property type="term" value="P:methylation"/>
    <property type="evidence" value="ECO:0007669"/>
    <property type="project" value="UniProtKB-KW"/>
</dbReference>
<keyword evidence="3" id="KW-1185">Reference proteome</keyword>
<dbReference type="SUPFAM" id="SSF53335">
    <property type="entry name" value="S-adenosyl-L-methionine-dependent methyltransferases"/>
    <property type="match status" value="1"/>
</dbReference>
<evidence type="ECO:0000313" key="3">
    <source>
        <dbReference type="Proteomes" id="UP001576780"/>
    </source>
</evidence>
<keyword evidence="2" id="KW-0489">Methyltransferase</keyword>
<accession>A0ABV4WG28</accession>
<feature type="domain" description="Methyltransferase" evidence="1">
    <location>
        <begin position="104"/>
        <end position="200"/>
    </location>
</feature>